<dbReference type="OrthoDB" id="9807874at2"/>
<evidence type="ECO:0000313" key="7">
    <source>
        <dbReference type="EMBL" id="ARN77937.1"/>
    </source>
</evidence>
<feature type="transmembrane region" description="Helical" evidence="5">
    <location>
        <begin position="12"/>
        <end position="39"/>
    </location>
</feature>
<keyword evidence="2 5" id="KW-0812">Transmembrane</keyword>
<keyword evidence="4 5" id="KW-0472">Membrane</keyword>
<sequence length="237" mass="27341">MFGRLTPMVKNLIILNVVFYVCTVFIAPDLYDLFALWFFKNPNFELWQPITHMFMHSRIDLSHILFNMLWLLILGSDVETWMGSKKFLFFYIASGIGSFLAVAGINFVEYELAIADLMQQGYERADIISAYNEKLLVADNVKDYWTPMVGASGAIYGIMAGYMYLFANRTIQLLFIPIPIKVKYLIGFFIGREVLATFNIIESTPGVAHLAHFGGAVFGFVMIWYWKKNDMNKHRLY</sequence>
<feature type="transmembrane region" description="Helical" evidence="5">
    <location>
        <begin position="88"/>
        <end position="108"/>
    </location>
</feature>
<name>A0A1W6MK37_9FLAO</name>
<protein>
    <recommendedName>
        <fullName evidence="6">Peptidase S54 rhomboid domain-containing protein</fullName>
    </recommendedName>
</protein>
<feature type="transmembrane region" description="Helical" evidence="5">
    <location>
        <begin position="144"/>
        <end position="164"/>
    </location>
</feature>
<dbReference type="STRING" id="331648.BST97_07960"/>
<dbReference type="GO" id="GO:0004252">
    <property type="term" value="F:serine-type endopeptidase activity"/>
    <property type="evidence" value="ECO:0007669"/>
    <property type="project" value="InterPro"/>
</dbReference>
<evidence type="ECO:0000256" key="1">
    <source>
        <dbReference type="ARBA" id="ARBA00004141"/>
    </source>
</evidence>
<evidence type="ECO:0000313" key="8">
    <source>
        <dbReference type="Proteomes" id="UP000193431"/>
    </source>
</evidence>
<keyword evidence="3 5" id="KW-1133">Transmembrane helix</keyword>
<feature type="transmembrane region" description="Helical" evidence="5">
    <location>
        <begin position="59"/>
        <end position="76"/>
    </location>
</feature>
<dbReference type="InterPro" id="IPR035952">
    <property type="entry name" value="Rhomboid-like_sf"/>
</dbReference>
<gene>
    <name evidence="7" type="ORF">BST97_07960</name>
</gene>
<evidence type="ECO:0000256" key="3">
    <source>
        <dbReference type="ARBA" id="ARBA00022989"/>
    </source>
</evidence>
<proteinExistence type="predicted"/>
<dbReference type="Gene3D" id="1.20.1540.10">
    <property type="entry name" value="Rhomboid-like"/>
    <property type="match status" value="1"/>
</dbReference>
<reference evidence="7 8" key="1">
    <citation type="submission" date="2016-11" db="EMBL/GenBank/DDBJ databases">
        <title>Trade-off between light-utilization and light-protection in marine flavobacteria.</title>
        <authorList>
            <person name="Kumagai Y."/>
        </authorList>
    </citation>
    <scope>NUCLEOTIDE SEQUENCE [LARGE SCALE GENOMIC DNA]</scope>
    <source>
        <strain evidence="7 8">JCM 13191</strain>
    </source>
</reference>
<dbReference type="PANTHER" id="PTHR43066">
    <property type="entry name" value="RHOMBOID-RELATED PROTEIN"/>
    <property type="match status" value="1"/>
</dbReference>
<dbReference type="InterPro" id="IPR022764">
    <property type="entry name" value="Peptidase_S54_rhomboid_dom"/>
</dbReference>
<evidence type="ECO:0000256" key="5">
    <source>
        <dbReference type="SAM" id="Phobius"/>
    </source>
</evidence>
<dbReference type="GO" id="GO:0016020">
    <property type="term" value="C:membrane"/>
    <property type="evidence" value="ECO:0007669"/>
    <property type="project" value="UniProtKB-SubCell"/>
</dbReference>
<organism evidence="7 8">
    <name type="scientific">Nonlabens spongiae</name>
    <dbReference type="NCBI Taxonomy" id="331648"/>
    <lineage>
        <taxon>Bacteria</taxon>
        <taxon>Pseudomonadati</taxon>
        <taxon>Bacteroidota</taxon>
        <taxon>Flavobacteriia</taxon>
        <taxon>Flavobacteriales</taxon>
        <taxon>Flavobacteriaceae</taxon>
        <taxon>Nonlabens</taxon>
    </lineage>
</organism>
<evidence type="ECO:0000256" key="2">
    <source>
        <dbReference type="ARBA" id="ARBA00022692"/>
    </source>
</evidence>
<accession>A0A1W6MK37</accession>
<dbReference type="Proteomes" id="UP000193431">
    <property type="component" value="Chromosome"/>
</dbReference>
<dbReference type="PANTHER" id="PTHR43066:SF11">
    <property type="entry name" value="PEPTIDASE S54 RHOMBOID DOMAIN-CONTAINING PROTEIN"/>
    <property type="match status" value="1"/>
</dbReference>
<dbReference type="AlphaFoldDB" id="A0A1W6MK37"/>
<dbReference type="SUPFAM" id="SSF144091">
    <property type="entry name" value="Rhomboid-like"/>
    <property type="match status" value="1"/>
</dbReference>
<feature type="domain" description="Peptidase S54 rhomboid" evidence="6">
    <location>
        <begin position="44"/>
        <end position="226"/>
    </location>
</feature>
<keyword evidence="8" id="KW-1185">Reference proteome</keyword>
<feature type="transmembrane region" description="Helical" evidence="5">
    <location>
        <begin position="207"/>
        <end position="226"/>
    </location>
</feature>
<evidence type="ECO:0000256" key="4">
    <source>
        <dbReference type="ARBA" id="ARBA00023136"/>
    </source>
</evidence>
<comment type="subcellular location">
    <subcellularLocation>
        <location evidence="1">Membrane</location>
        <topology evidence="1">Multi-pass membrane protein</topology>
    </subcellularLocation>
</comment>
<dbReference type="Pfam" id="PF01694">
    <property type="entry name" value="Rhomboid"/>
    <property type="match status" value="1"/>
</dbReference>
<dbReference type="RefSeq" id="WP_085766734.1">
    <property type="nucleotide sequence ID" value="NZ_CP019344.1"/>
</dbReference>
<dbReference type="EMBL" id="CP019344">
    <property type="protein sequence ID" value="ARN77937.1"/>
    <property type="molecule type" value="Genomic_DNA"/>
</dbReference>
<evidence type="ECO:0000259" key="6">
    <source>
        <dbReference type="Pfam" id="PF01694"/>
    </source>
</evidence>